<dbReference type="InParanoid" id="G3AEA8"/>
<dbReference type="EMBL" id="GL996499">
    <property type="protein sequence ID" value="EGW35642.1"/>
    <property type="molecule type" value="Genomic_DNA"/>
</dbReference>
<name>G3AEA8_SPAPN</name>
<protein>
    <recommendedName>
        <fullName evidence="5">Suppressor of lethality of KEX2 GAS1 double null mutant protein 1</fullName>
    </recommendedName>
</protein>
<dbReference type="RefSeq" id="XP_007373054.1">
    <property type="nucleotide sequence ID" value="XM_007372992.1"/>
</dbReference>
<evidence type="ECO:0000313" key="4">
    <source>
        <dbReference type="Proteomes" id="UP000000709"/>
    </source>
</evidence>
<evidence type="ECO:0000256" key="2">
    <source>
        <dbReference type="SAM" id="Phobius"/>
    </source>
</evidence>
<gene>
    <name evidence="3" type="ORF">SPAPADRAFT_58850</name>
</gene>
<keyword evidence="2" id="KW-0472">Membrane</keyword>
<accession>G3AEA8</accession>
<keyword evidence="4" id="KW-1185">Reference proteome</keyword>
<dbReference type="KEGG" id="spaa:SPAPADRAFT_58850"/>
<feature type="region of interest" description="Disordered" evidence="1">
    <location>
        <begin position="123"/>
        <end position="146"/>
    </location>
</feature>
<reference evidence="3 4" key="1">
    <citation type="journal article" date="2011" name="Proc. Natl. Acad. Sci. U.S.A.">
        <title>Comparative genomics of xylose-fermenting fungi for enhanced biofuel production.</title>
        <authorList>
            <person name="Wohlbach D.J."/>
            <person name="Kuo A."/>
            <person name="Sato T.K."/>
            <person name="Potts K.M."/>
            <person name="Salamov A.A."/>
            <person name="LaButti K.M."/>
            <person name="Sun H."/>
            <person name="Clum A."/>
            <person name="Pangilinan J.L."/>
            <person name="Lindquist E.A."/>
            <person name="Lucas S."/>
            <person name="Lapidus A."/>
            <person name="Jin M."/>
            <person name="Gunawan C."/>
            <person name="Balan V."/>
            <person name="Dale B.E."/>
            <person name="Jeffries T.W."/>
            <person name="Zinkel R."/>
            <person name="Barry K.W."/>
            <person name="Grigoriev I.V."/>
            <person name="Gasch A.P."/>
        </authorList>
    </citation>
    <scope>NUCLEOTIDE SEQUENCE [LARGE SCALE GENOMIC DNA]</scope>
    <source>
        <strain evidence="4">NRRL Y-27907 / 11-Y1</strain>
    </source>
</reference>
<dbReference type="OMA" id="THAINDH"/>
<sequence length="229" mass="25750">MANSQSLAVGLAVGIPSFLIIVVVVVFWYRNNKKQTKEDLEVDAIDLELREDQSFRQFHEELHQPYVKEKASSTLIYEKAVVESGSSASEVSPNQTKPTAYDFYETFIPMLPPNQPYTNNNTHKTHTPRASSTDLINVPTSPDVSVSETSSTIDILAKQLHQPEFFEKLPSKAAKIQLKPRNPMVQSNNSSTDMINNYLVSETRGINDHFTYEATAVDIANERREQGSE</sequence>
<dbReference type="GeneID" id="18872644"/>
<evidence type="ECO:0008006" key="5">
    <source>
        <dbReference type="Google" id="ProtNLM"/>
    </source>
</evidence>
<evidence type="ECO:0000313" key="3">
    <source>
        <dbReference type="EMBL" id="EGW35642.1"/>
    </source>
</evidence>
<evidence type="ECO:0000256" key="1">
    <source>
        <dbReference type="SAM" id="MobiDB-lite"/>
    </source>
</evidence>
<dbReference type="eggNOG" id="ENOG502RZI6">
    <property type="taxonomic scope" value="Eukaryota"/>
</dbReference>
<dbReference type="Proteomes" id="UP000000709">
    <property type="component" value="Unassembled WGS sequence"/>
</dbReference>
<dbReference type="AlphaFoldDB" id="G3AEA8"/>
<keyword evidence="2" id="KW-1133">Transmembrane helix</keyword>
<dbReference type="HOGENOM" id="CLU_075100_0_0_1"/>
<dbReference type="OrthoDB" id="4082885at2759"/>
<organism evidence="4">
    <name type="scientific">Spathaspora passalidarum (strain NRRL Y-27907 / 11-Y1)</name>
    <dbReference type="NCBI Taxonomy" id="619300"/>
    <lineage>
        <taxon>Eukaryota</taxon>
        <taxon>Fungi</taxon>
        <taxon>Dikarya</taxon>
        <taxon>Ascomycota</taxon>
        <taxon>Saccharomycotina</taxon>
        <taxon>Pichiomycetes</taxon>
        <taxon>Debaryomycetaceae</taxon>
        <taxon>Spathaspora</taxon>
    </lineage>
</organism>
<proteinExistence type="predicted"/>
<feature type="transmembrane region" description="Helical" evidence="2">
    <location>
        <begin position="6"/>
        <end position="29"/>
    </location>
</feature>
<keyword evidence="2" id="KW-0812">Transmembrane</keyword>